<sequence>MDTDHSRTSENDLGEKCSEDAEMIQHPGEIVSPYEDVWLAITRNQNGKLRVVPEGGEVKTPARKQPIKTQPINGRTYERKQKQARMKLPRGGYKVVIRPRDGLDLNRAYGYQLVNSIAAIIGVPEQTLERKIRIQRNLDQNLITIQTDEEGLARKIAEMKQIIHGGRQYNVVAYPAMPEGTIRGVIHEVEENTDPARLKDSIYVEDGTEIISARMLGKSNSAIITFNGNRLPRYVIYRATRTRCYLYRPHMHACTVCLKPGHRADVCPTPGAKGKPTRSHGYQRRLTVAVQERKEEKHKQGRKRSTDHNFPTRVGNSVQRDTTPDLALTLGVEGRWTNTQMCLGSDHNIVDVRLEIALRRRYLGKQKITDWELFRENRRLNGNVRDMSLQEWTSQLQWDERRHTKEIRITEEIPEIDSRLLNLWEARRSLVKRWIRQKLNKTLKKKIGEVTAKALEHANSISWSNWNQKCEALQGTLGTAKAWRLLRNLLDPTSNKLQTRHSINKIIHDFKGSNEELIGRLKTRYIGSQANAEYLGYSGEANEELDKDFTMEEVKRAAQDLKRNSTPGKDGVQNRLLRNLDEESYETLTRYLNEIWSSGRIPPDWKHAEITLIPKPGKKLDLDNLRPISITSCLGKLMEHVVLNRLQPYLEETNFYSNTMFGFRKHLSAQDVFLQLKEDVLQPAKRGRDQTILALDIKGAFDHVGHDLILRNLARAKCGIQNLQLRERLSARKNRHNQFGWS</sequence>
<evidence type="ECO:0000313" key="1">
    <source>
        <dbReference type="EMBL" id="KAG0438026.1"/>
    </source>
</evidence>
<name>A0AC60QSN6_IXOPE</name>
<accession>A0AC60QSN6</accession>
<dbReference type="EMBL" id="JABSTQ010006051">
    <property type="protein sequence ID" value="KAG0438026.1"/>
    <property type="molecule type" value="Genomic_DNA"/>
</dbReference>
<gene>
    <name evidence="1" type="ORF">HPB47_017181</name>
</gene>
<proteinExistence type="predicted"/>
<evidence type="ECO:0000313" key="2">
    <source>
        <dbReference type="Proteomes" id="UP000805193"/>
    </source>
</evidence>
<keyword evidence="2" id="KW-1185">Reference proteome</keyword>
<comment type="caution">
    <text evidence="1">The sequence shown here is derived from an EMBL/GenBank/DDBJ whole genome shotgun (WGS) entry which is preliminary data.</text>
</comment>
<organism evidence="1 2">
    <name type="scientific">Ixodes persulcatus</name>
    <name type="common">Taiga tick</name>
    <dbReference type="NCBI Taxonomy" id="34615"/>
    <lineage>
        <taxon>Eukaryota</taxon>
        <taxon>Metazoa</taxon>
        <taxon>Ecdysozoa</taxon>
        <taxon>Arthropoda</taxon>
        <taxon>Chelicerata</taxon>
        <taxon>Arachnida</taxon>
        <taxon>Acari</taxon>
        <taxon>Parasitiformes</taxon>
        <taxon>Ixodida</taxon>
        <taxon>Ixodoidea</taxon>
        <taxon>Ixodidae</taxon>
        <taxon>Ixodinae</taxon>
        <taxon>Ixodes</taxon>
    </lineage>
</organism>
<reference evidence="1 2" key="1">
    <citation type="journal article" date="2020" name="Cell">
        <title>Large-Scale Comparative Analyses of Tick Genomes Elucidate Their Genetic Diversity and Vector Capacities.</title>
        <authorList>
            <consortium name="Tick Genome and Microbiome Consortium (TIGMIC)"/>
            <person name="Jia N."/>
            <person name="Wang J."/>
            <person name="Shi W."/>
            <person name="Du L."/>
            <person name="Sun Y."/>
            <person name="Zhan W."/>
            <person name="Jiang J.F."/>
            <person name="Wang Q."/>
            <person name="Zhang B."/>
            <person name="Ji P."/>
            <person name="Bell-Sakyi L."/>
            <person name="Cui X.M."/>
            <person name="Yuan T.T."/>
            <person name="Jiang B.G."/>
            <person name="Yang W.F."/>
            <person name="Lam T.T."/>
            <person name="Chang Q.C."/>
            <person name="Ding S.J."/>
            <person name="Wang X.J."/>
            <person name="Zhu J.G."/>
            <person name="Ruan X.D."/>
            <person name="Zhao L."/>
            <person name="Wei J.T."/>
            <person name="Ye R.Z."/>
            <person name="Que T.C."/>
            <person name="Du C.H."/>
            <person name="Zhou Y.H."/>
            <person name="Cheng J.X."/>
            <person name="Dai P.F."/>
            <person name="Guo W.B."/>
            <person name="Han X.H."/>
            <person name="Huang E.J."/>
            <person name="Li L.F."/>
            <person name="Wei W."/>
            <person name="Gao Y.C."/>
            <person name="Liu J.Z."/>
            <person name="Shao H.Z."/>
            <person name="Wang X."/>
            <person name="Wang C.C."/>
            <person name="Yang T.C."/>
            <person name="Huo Q.B."/>
            <person name="Li W."/>
            <person name="Chen H.Y."/>
            <person name="Chen S.E."/>
            <person name="Zhou L.G."/>
            <person name="Ni X.B."/>
            <person name="Tian J.H."/>
            <person name="Sheng Y."/>
            <person name="Liu T."/>
            <person name="Pan Y.S."/>
            <person name="Xia L.Y."/>
            <person name="Li J."/>
            <person name="Zhao F."/>
            <person name="Cao W.C."/>
        </authorList>
    </citation>
    <scope>NUCLEOTIDE SEQUENCE [LARGE SCALE GENOMIC DNA]</scope>
    <source>
        <strain evidence="1">Iper-2018</strain>
    </source>
</reference>
<dbReference type="Proteomes" id="UP000805193">
    <property type="component" value="Unassembled WGS sequence"/>
</dbReference>
<protein>
    <submittedName>
        <fullName evidence="1">Uncharacterized protein</fullName>
    </submittedName>
</protein>